<feature type="compositionally biased region" description="Pro residues" evidence="6">
    <location>
        <begin position="98"/>
        <end position="110"/>
    </location>
</feature>
<dbReference type="GO" id="GO:0008270">
    <property type="term" value="F:zinc ion binding"/>
    <property type="evidence" value="ECO:0007669"/>
    <property type="project" value="UniProtKB-KW"/>
</dbReference>
<sequence>MTRRRAATSSTVNRQPGGGINVTFQPHQPSATYQQRQQVQNGENQSDSVRPLTSETSTNRETAADRPSDPTRARVHFNDHNISDDEGEAFDFSGVPAESPPSTPSSPRTPTPHSRLGPTPCSTPRIPNLTTPWRRGGVQRPPSTPRSAFFGRRPSKKAGSKSGPRAQDIWTFFESKDGLHCCRFCLRRKQEGKPVPFHEYKGKGTDSLRNHLITHHRDAWIAACDELKIKISAKNAKEALWAYREENGDTGTEDNMPHAHRSRDNFTRESFINAIMTLVVGDDQSLNLIENRHFRDLILLLRSDLQDEDIPHIDTLRARILESLDEHLDKLSKEMKIHKIGWLTTDNASNNDTLMAALVRELRRRYPELSINAIDMRISE</sequence>
<evidence type="ECO:0000256" key="1">
    <source>
        <dbReference type="ARBA" id="ARBA00004123"/>
    </source>
</evidence>
<evidence type="ECO:0000313" key="8">
    <source>
        <dbReference type="Proteomes" id="UP001175226"/>
    </source>
</evidence>
<dbReference type="Proteomes" id="UP001175226">
    <property type="component" value="Unassembled WGS sequence"/>
</dbReference>
<evidence type="ECO:0000256" key="3">
    <source>
        <dbReference type="ARBA" id="ARBA00022771"/>
    </source>
</evidence>
<evidence type="ECO:0000256" key="2">
    <source>
        <dbReference type="ARBA" id="ARBA00022723"/>
    </source>
</evidence>
<evidence type="ECO:0000313" key="7">
    <source>
        <dbReference type="EMBL" id="KAK0448803.1"/>
    </source>
</evidence>
<keyword evidence="2" id="KW-0479">Metal-binding</keyword>
<dbReference type="EMBL" id="JAUEPT010000009">
    <property type="protein sequence ID" value="KAK0448803.1"/>
    <property type="molecule type" value="Genomic_DNA"/>
</dbReference>
<accession>A0AA39MWI1</accession>
<feature type="compositionally biased region" description="Polar residues" evidence="6">
    <location>
        <begin position="22"/>
        <end position="33"/>
    </location>
</feature>
<organism evidence="7 8">
    <name type="scientific">Armillaria borealis</name>
    <dbReference type="NCBI Taxonomy" id="47425"/>
    <lineage>
        <taxon>Eukaryota</taxon>
        <taxon>Fungi</taxon>
        <taxon>Dikarya</taxon>
        <taxon>Basidiomycota</taxon>
        <taxon>Agaricomycotina</taxon>
        <taxon>Agaricomycetes</taxon>
        <taxon>Agaricomycetidae</taxon>
        <taxon>Agaricales</taxon>
        <taxon>Marasmiineae</taxon>
        <taxon>Physalacriaceae</taxon>
        <taxon>Armillaria</taxon>
    </lineage>
</organism>
<dbReference type="GO" id="GO:0005634">
    <property type="term" value="C:nucleus"/>
    <property type="evidence" value="ECO:0007669"/>
    <property type="project" value="UniProtKB-SubCell"/>
</dbReference>
<evidence type="ECO:0000256" key="6">
    <source>
        <dbReference type="SAM" id="MobiDB-lite"/>
    </source>
</evidence>
<comment type="subcellular location">
    <subcellularLocation>
        <location evidence="1">Nucleus</location>
    </subcellularLocation>
</comment>
<protein>
    <recommendedName>
        <fullName evidence="9">BED-type domain-containing protein</fullName>
    </recommendedName>
</protein>
<proteinExistence type="predicted"/>
<comment type="caution">
    <text evidence="7">The sequence shown here is derived from an EMBL/GenBank/DDBJ whole genome shotgun (WGS) entry which is preliminary data.</text>
</comment>
<evidence type="ECO:0008006" key="9">
    <source>
        <dbReference type="Google" id="ProtNLM"/>
    </source>
</evidence>
<dbReference type="PANTHER" id="PTHR46481">
    <property type="entry name" value="ZINC FINGER BED DOMAIN-CONTAINING PROTEIN 4"/>
    <property type="match status" value="1"/>
</dbReference>
<keyword evidence="5" id="KW-0539">Nucleus</keyword>
<feature type="compositionally biased region" description="Polar residues" evidence="6">
    <location>
        <begin position="46"/>
        <end position="61"/>
    </location>
</feature>
<keyword evidence="8" id="KW-1185">Reference proteome</keyword>
<keyword evidence="3" id="KW-0863">Zinc-finger</keyword>
<gene>
    <name evidence="7" type="ORF">EV421DRAFT_1733051</name>
</gene>
<dbReference type="InterPro" id="IPR052035">
    <property type="entry name" value="ZnF_BED_domain_contain"/>
</dbReference>
<evidence type="ECO:0000256" key="4">
    <source>
        <dbReference type="ARBA" id="ARBA00022833"/>
    </source>
</evidence>
<feature type="compositionally biased region" description="Low complexity" evidence="6">
    <location>
        <begin position="34"/>
        <end position="45"/>
    </location>
</feature>
<evidence type="ECO:0000256" key="5">
    <source>
        <dbReference type="ARBA" id="ARBA00023242"/>
    </source>
</evidence>
<keyword evidence="4" id="KW-0862">Zinc</keyword>
<feature type="compositionally biased region" description="Basic and acidic residues" evidence="6">
    <location>
        <begin position="62"/>
        <end position="83"/>
    </location>
</feature>
<name>A0AA39MWI1_9AGAR</name>
<feature type="region of interest" description="Disordered" evidence="6">
    <location>
        <begin position="1"/>
        <end position="164"/>
    </location>
</feature>
<reference evidence="7" key="1">
    <citation type="submission" date="2023-06" db="EMBL/GenBank/DDBJ databases">
        <authorList>
            <consortium name="Lawrence Berkeley National Laboratory"/>
            <person name="Ahrendt S."/>
            <person name="Sahu N."/>
            <person name="Indic B."/>
            <person name="Wong-Bajracharya J."/>
            <person name="Merenyi Z."/>
            <person name="Ke H.-M."/>
            <person name="Monk M."/>
            <person name="Kocsube S."/>
            <person name="Drula E."/>
            <person name="Lipzen A."/>
            <person name="Balint B."/>
            <person name="Henrissat B."/>
            <person name="Andreopoulos B."/>
            <person name="Martin F.M."/>
            <person name="Harder C.B."/>
            <person name="Rigling D."/>
            <person name="Ford K.L."/>
            <person name="Foster G.D."/>
            <person name="Pangilinan J."/>
            <person name="Papanicolaou A."/>
            <person name="Barry K."/>
            <person name="LaButti K."/>
            <person name="Viragh M."/>
            <person name="Koriabine M."/>
            <person name="Yan M."/>
            <person name="Riley R."/>
            <person name="Champramary S."/>
            <person name="Plett K.L."/>
            <person name="Tsai I.J."/>
            <person name="Slot J."/>
            <person name="Sipos G."/>
            <person name="Plett J."/>
            <person name="Nagy L.G."/>
            <person name="Grigoriev I.V."/>
        </authorList>
    </citation>
    <scope>NUCLEOTIDE SEQUENCE</scope>
    <source>
        <strain evidence="7">FPL87.14</strain>
    </source>
</reference>
<dbReference type="AlphaFoldDB" id="A0AA39MWI1"/>
<dbReference type="PANTHER" id="PTHR46481:SF10">
    <property type="entry name" value="ZINC FINGER BED DOMAIN-CONTAINING PROTEIN 39"/>
    <property type="match status" value="1"/>
</dbReference>